<dbReference type="EMBL" id="CM047897">
    <property type="protein sequence ID" value="KAJ0113711.1"/>
    <property type="molecule type" value="Genomic_DNA"/>
</dbReference>
<reference evidence="2" key="1">
    <citation type="journal article" date="2023" name="G3 (Bethesda)">
        <title>Genome assembly and association tests identify interacting loci associated with vigor, precocity, and sex in interspecific pistachio rootstocks.</title>
        <authorList>
            <person name="Palmer W."/>
            <person name="Jacygrad E."/>
            <person name="Sagayaradj S."/>
            <person name="Cavanaugh K."/>
            <person name="Han R."/>
            <person name="Bertier L."/>
            <person name="Beede B."/>
            <person name="Kafkas S."/>
            <person name="Golino D."/>
            <person name="Preece J."/>
            <person name="Michelmore R."/>
        </authorList>
    </citation>
    <scope>NUCLEOTIDE SEQUENCE [LARGE SCALE GENOMIC DNA]</scope>
</reference>
<name>A0ACC1CDS7_9ROSI</name>
<protein>
    <submittedName>
        <fullName evidence="1">Uncharacterized protein</fullName>
    </submittedName>
</protein>
<organism evidence="1 2">
    <name type="scientific">Pistacia atlantica</name>
    <dbReference type="NCBI Taxonomy" id="434234"/>
    <lineage>
        <taxon>Eukaryota</taxon>
        <taxon>Viridiplantae</taxon>
        <taxon>Streptophyta</taxon>
        <taxon>Embryophyta</taxon>
        <taxon>Tracheophyta</taxon>
        <taxon>Spermatophyta</taxon>
        <taxon>Magnoliopsida</taxon>
        <taxon>eudicotyledons</taxon>
        <taxon>Gunneridae</taxon>
        <taxon>Pentapetalae</taxon>
        <taxon>rosids</taxon>
        <taxon>malvids</taxon>
        <taxon>Sapindales</taxon>
        <taxon>Anacardiaceae</taxon>
        <taxon>Pistacia</taxon>
    </lineage>
</organism>
<proteinExistence type="predicted"/>
<dbReference type="Proteomes" id="UP001164250">
    <property type="component" value="Chromosome 1"/>
</dbReference>
<evidence type="ECO:0000313" key="1">
    <source>
        <dbReference type="EMBL" id="KAJ0113711.1"/>
    </source>
</evidence>
<accession>A0ACC1CDS7</accession>
<evidence type="ECO:0000313" key="2">
    <source>
        <dbReference type="Proteomes" id="UP001164250"/>
    </source>
</evidence>
<gene>
    <name evidence="1" type="ORF">Patl1_01914</name>
</gene>
<keyword evidence="2" id="KW-1185">Reference proteome</keyword>
<sequence length="538" mass="60467">MRRNGNLHCVKASKRYRVPLDRGILEMILNKIFSRSSKTTTALWKLQRKWMSTSSKSVVDMAIKDGELRVFIVAGEVSGDTLASRLMSALKNLAPVPVCFSGVGGSIMSKQGLKSLFPMEDIAVMGILELLPHLYRFRVKLKETIQAAVSFRPHVVDKREMLFAARYSQLKSNDVVHIHYVAPSFWAWKGGEARLKNLATFVDHVLCILPNEEVVCRSNGLAATFVGHPIVEDCLELNSGKEKMPCEMKIEGNWKDFRNKYAVPSGATVMTLLPGSRLQEVTRMLPIFANTMEQLKHSFPELVTVIHVAPHQHVEDYINKVVHKWPVPAILIPGGSSQLKYDAFSVRSPPISLFQLLIMSLFRNRKLRQNVNMNKVSTPNNVQCIFNGITYIIVNLRIDVVQASRVALCTSGTVAVELQLARLPCVVAYRAHFLTEWFIRYKAKIPYISLPNILLDSPIIPEALLQACTPDKLASLLMELIHDEALRGEQIVAADKVIRLLYPPERTITNLERQDLSLTFPNYTPSMLAALAILGYVK</sequence>
<comment type="caution">
    <text evidence="1">The sequence shown here is derived from an EMBL/GenBank/DDBJ whole genome shotgun (WGS) entry which is preliminary data.</text>
</comment>